<protein>
    <recommendedName>
        <fullName evidence="3">Pyridine nucleotide-disulfide oxidoreductase domain-containing protein 2</fullName>
    </recommendedName>
</protein>
<dbReference type="PANTHER" id="PTHR10668:SF105">
    <property type="entry name" value="DEHYDROGENASE-RELATED"/>
    <property type="match status" value="1"/>
</dbReference>
<sequence>MAAHDVVIIGSGINSLVAGATLAKAGRDVGIYERAPRLGGAIRTEADTPAPGFTTDLFSCWHPLFVGGPAYPSLADDLAARGVVYRNTDLPAAAALRDGSTAVLSTDADVTAADFDRLSPGDGEAWRTFLEEFGSRAGIAFGALGTELLSLDGLKLAGQAFRQLGPRGLQQFGAEGLESARSWLSGTFTSPTVHGLLSPWVGHEGLGPDDAFSGFINKVIALALAQGGCPVPEGGGVRLVEALAGIVTDASGTTRTDADVVAVETSGGRATGVRLADGEVVTAREAVLASVTPQQLYLDLLDGVATVPDRVRQAARGYRYGRGDMQIHLALSEPPRWAEDHDRMSQAAIVHVSDGLDGVSRAVNEAQRHLLPVHPTIVAGQPAALDPTRVPDGAGVLWLQLQETPGRPQGDAAGSIDVGDGTWTEDLRERYADRVVHELSRHVTNLDSALTARRVLSPADLQSWNRNLVGGDPYAGACTIDQFLLWRPTPQTRGHRTAVDGLWHIGASTHPGPGLGGASGLLAAQQVIRAAQPGLLAAGRRALGG</sequence>
<dbReference type="Proteomes" id="UP000322499">
    <property type="component" value="Unassembled WGS sequence"/>
</dbReference>
<accession>A0A5S5D7T1</accession>
<comment type="function">
    <text evidence="1">Probable oxidoreductase that may play a role as regulator of mitochondrial function.</text>
</comment>
<reference evidence="5 6" key="1">
    <citation type="submission" date="2019-07" db="EMBL/GenBank/DDBJ databases">
        <title>Genomic Encyclopedia of Archaeal and Bacterial Type Strains, Phase II (KMG-II): from individual species to whole genera.</title>
        <authorList>
            <person name="Goeker M."/>
        </authorList>
    </citation>
    <scope>NUCLEOTIDE SEQUENCE [LARGE SCALE GENOMIC DNA]</scope>
    <source>
        <strain evidence="5 6">DSM 46842</strain>
    </source>
</reference>
<proteinExistence type="predicted"/>
<dbReference type="Pfam" id="PF01593">
    <property type="entry name" value="Amino_oxidase"/>
    <property type="match status" value="1"/>
</dbReference>
<evidence type="ECO:0000256" key="3">
    <source>
        <dbReference type="ARBA" id="ARBA00040298"/>
    </source>
</evidence>
<dbReference type="PANTHER" id="PTHR10668">
    <property type="entry name" value="PHYTOENE DEHYDROGENASE"/>
    <property type="match status" value="1"/>
</dbReference>
<evidence type="ECO:0000256" key="1">
    <source>
        <dbReference type="ARBA" id="ARBA00037217"/>
    </source>
</evidence>
<evidence type="ECO:0000313" key="6">
    <source>
        <dbReference type="Proteomes" id="UP000322499"/>
    </source>
</evidence>
<gene>
    <name evidence="5" type="ORF">BD833_101521</name>
</gene>
<evidence type="ECO:0000313" key="5">
    <source>
        <dbReference type="EMBL" id="TYP90802.1"/>
    </source>
</evidence>
<dbReference type="InterPro" id="IPR036188">
    <property type="entry name" value="FAD/NAD-bd_sf"/>
</dbReference>
<dbReference type="GO" id="GO:0016491">
    <property type="term" value="F:oxidoreductase activity"/>
    <property type="evidence" value="ECO:0007669"/>
    <property type="project" value="InterPro"/>
</dbReference>
<feature type="domain" description="Amine oxidase" evidence="4">
    <location>
        <begin position="16"/>
        <end position="360"/>
    </location>
</feature>
<dbReference type="Gene3D" id="3.50.50.60">
    <property type="entry name" value="FAD/NAD(P)-binding domain"/>
    <property type="match status" value="2"/>
</dbReference>
<dbReference type="EMBL" id="VNHW01000001">
    <property type="protein sequence ID" value="TYP90802.1"/>
    <property type="molecule type" value="Genomic_DNA"/>
</dbReference>
<dbReference type="SUPFAM" id="SSF51905">
    <property type="entry name" value="FAD/NAD(P)-binding domain"/>
    <property type="match status" value="1"/>
</dbReference>
<comment type="subunit">
    <text evidence="2">Interacts with COX5B; this interaction may contribute to localize PYROXD2 to the inner face of the inner mitochondrial membrane.</text>
</comment>
<evidence type="ECO:0000256" key="2">
    <source>
        <dbReference type="ARBA" id="ARBA00038825"/>
    </source>
</evidence>
<comment type="caution">
    <text evidence="5">The sequence shown here is derived from an EMBL/GenBank/DDBJ whole genome shotgun (WGS) entry which is preliminary data.</text>
</comment>
<name>A0A5S5D7T1_9ACTN</name>
<dbReference type="AlphaFoldDB" id="A0A5S5D7T1"/>
<evidence type="ECO:0000259" key="4">
    <source>
        <dbReference type="Pfam" id="PF01593"/>
    </source>
</evidence>
<dbReference type="InterPro" id="IPR002937">
    <property type="entry name" value="Amino_oxidase"/>
</dbReference>
<dbReference type="RefSeq" id="WP_166531530.1">
    <property type="nucleotide sequence ID" value="NZ_VNHW01000001.1"/>
</dbReference>
<organism evidence="5 6">
    <name type="scientific">Blastococcus xanthinilyticus</name>
    <dbReference type="NCBI Taxonomy" id="1564164"/>
    <lineage>
        <taxon>Bacteria</taxon>
        <taxon>Bacillati</taxon>
        <taxon>Actinomycetota</taxon>
        <taxon>Actinomycetes</taxon>
        <taxon>Geodermatophilales</taxon>
        <taxon>Geodermatophilaceae</taxon>
        <taxon>Blastococcus</taxon>
    </lineage>
</organism>
<keyword evidence="6" id="KW-1185">Reference proteome</keyword>